<dbReference type="PROSITE" id="PS00211">
    <property type="entry name" value="ABC_TRANSPORTER_1"/>
    <property type="match status" value="1"/>
</dbReference>
<dbReference type="Proteomes" id="UP000034913">
    <property type="component" value="Unassembled WGS sequence"/>
</dbReference>
<keyword evidence="2" id="KW-0813">Transport</keyword>
<evidence type="ECO:0000313" key="7">
    <source>
        <dbReference type="Proteomes" id="UP000034913"/>
    </source>
</evidence>
<dbReference type="EMBL" id="LCRB01000002">
    <property type="protein sequence ID" value="KKW26738.1"/>
    <property type="molecule type" value="Genomic_DNA"/>
</dbReference>
<feature type="domain" description="ABC transporter" evidence="5">
    <location>
        <begin position="8"/>
        <end position="230"/>
    </location>
</feature>
<comment type="similarity">
    <text evidence="1">Belongs to the ABC transporter superfamily.</text>
</comment>
<dbReference type="SMART" id="SM00382">
    <property type="entry name" value="AAA"/>
    <property type="match status" value="1"/>
</dbReference>
<evidence type="ECO:0000256" key="4">
    <source>
        <dbReference type="ARBA" id="ARBA00022840"/>
    </source>
</evidence>
<keyword evidence="3" id="KW-0547">Nucleotide-binding</keyword>
<evidence type="ECO:0000256" key="1">
    <source>
        <dbReference type="ARBA" id="ARBA00005417"/>
    </source>
</evidence>
<evidence type="ECO:0000256" key="2">
    <source>
        <dbReference type="ARBA" id="ARBA00022448"/>
    </source>
</evidence>
<keyword evidence="4" id="KW-0067">ATP-binding</keyword>
<dbReference type="PANTHER" id="PTHR24220">
    <property type="entry name" value="IMPORT ATP-BINDING PROTEIN"/>
    <property type="match status" value="1"/>
</dbReference>
<dbReference type="InterPro" id="IPR017911">
    <property type="entry name" value="MacB-like_ATP-bd"/>
</dbReference>
<evidence type="ECO:0000313" key="6">
    <source>
        <dbReference type="EMBL" id="KKW26738.1"/>
    </source>
</evidence>
<name>A0A0G1X6G1_UNCK3</name>
<dbReference type="InterPro" id="IPR027417">
    <property type="entry name" value="P-loop_NTPase"/>
</dbReference>
<dbReference type="PATRIC" id="fig|1620414.3.peg.295"/>
<organism evidence="6 7">
    <name type="scientific">candidate division Kazan bacterium GW2011_GWB1_52_7</name>
    <dbReference type="NCBI Taxonomy" id="1620414"/>
    <lineage>
        <taxon>Bacteria</taxon>
        <taxon>Bacteria division Kazan-3B-28</taxon>
    </lineage>
</organism>
<dbReference type="GO" id="GO:0016887">
    <property type="term" value="F:ATP hydrolysis activity"/>
    <property type="evidence" value="ECO:0007669"/>
    <property type="project" value="InterPro"/>
</dbReference>
<dbReference type="Pfam" id="PF00005">
    <property type="entry name" value="ABC_tran"/>
    <property type="match status" value="1"/>
</dbReference>
<evidence type="ECO:0000259" key="5">
    <source>
        <dbReference type="PROSITE" id="PS50893"/>
    </source>
</evidence>
<dbReference type="InterPro" id="IPR015854">
    <property type="entry name" value="ABC_transpr_LolD-like"/>
</dbReference>
<dbReference type="GO" id="GO:0005524">
    <property type="term" value="F:ATP binding"/>
    <property type="evidence" value="ECO:0007669"/>
    <property type="project" value="UniProtKB-KW"/>
</dbReference>
<dbReference type="FunFam" id="3.40.50.300:FF:000032">
    <property type="entry name" value="Export ABC transporter ATP-binding protein"/>
    <property type="match status" value="1"/>
</dbReference>
<dbReference type="InterPro" id="IPR017871">
    <property type="entry name" value="ABC_transporter-like_CS"/>
</dbReference>
<sequence>MSNNTPILEARGLTKIYGTGEFAFPALRGVSLSIASGESIAIVGKSGSGKSTLMHILASLDKPTNGAVLVGGRDITRAKPRLLDNLRNKHFGFVFQQFFMNADNTVLENVILPLKIAGVGARERRTRGLEALRAVELLDKANARANHLSGGQKQRLVIARALINNPLVIFADEPTGNLDSATGRLIEDLLFSLNQQGITLVIVTHDEDLSRRCHRRLDMRDGQLLPEVAQ</sequence>
<reference evidence="6 7" key="1">
    <citation type="journal article" date="2015" name="Nature">
        <title>rRNA introns, odd ribosomes, and small enigmatic genomes across a large radiation of phyla.</title>
        <authorList>
            <person name="Brown C.T."/>
            <person name="Hug L.A."/>
            <person name="Thomas B.C."/>
            <person name="Sharon I."/>
            <person name="Castelle C.J."/>
            <person name="Singh A."/>
            <person name="Wilkins M.J."/>
            <person name="Williams K.H."/>
            <person name="Banfield J.F."/>
        </authorList>
    </citation>
    <scope>NUCLEOTIDE SEQUENCE [LARGE SCALE GENOMIC DNA]</scope>
</reference>
<dbReference type="Gene3D" id="3.40.50.300">
    <property type="entry name" value="P-loop containing nucleotide triphosphate hydrolases"/>
    <property type="match status" value="1"/>
</dbReference>
<evidence type="ECO:0000256" key="3">
    <source>
        <dbReference type="ARBA" id="ARBA00022741"/>
    </source>
</evidence>
<dbReference type="GO" id="GO:0022857">
    <property type="term" value="F:transmembrane transporter activity"/>
    <property type="evidence" value="ECO:0007669"/>
    <property type="project" value="TreeGrafter"/>
</dbReference>
<comment type="caution">
    <text evidence="6">The sequence shown here is derived from an EMBL/GenBank/DDBJ whole genome shotgun (WGS) entry which is preliminary data.</text>
</comment>
<dbReference type="PROSITE" id="PS50893">
    <property type="entry name" value="ABC_TRANSPORTER_2"/>
    <property type="match status" value="1"/>
</dbReference>
<accession>A0A0G1X6G1</accession>
<dbReference type="CDD" id="cd03255">
    <property type="entry name" value="ABC_MJ0796_LolCDE_FtsE"/>
    <property type="match status" value="1"/>
</dbReference>
<protein>
    <recommendedName>
        <fullName evidence="5">ABC transporter domain-containing protein</fullName>
    </recommendedName>
</protein>
<dbReference type="PANTHER" id="PTHR24220:SF689">
    <property type="entry name" value="LIPOPROTEIN-RELEASING SYSTEM ATP-BINDING PROTEIN LOLD"/>
    <property type="match status" value="1"/>
</dbReference>
<dbReference type="GO" id="GO:0005886">
    <property type="term" value="C:plasma membrane"/>
    <property type="evidence" value="ECO:0007669"/>
    <property type="project" value="TreeGrafter"/>
</dbReference>
<dbReference type="GO" id="GO:0098796">
    <property type="term" value="C:membrane protein complex"/>
    <property type="evidence" value="ECO:0007669"/>
    <property type="project" value="UniProtKB-ARBA"/>
</dbReference>
<dbReference type="InterPro" id="IPR003439">
    <property type="entry name" value="ABC_transporter-like_ATP-bd"/>
</dbReference>
<proteinExistence type="inferred from homology"/>
<gene>
    <name evidence="6" type="ORF">VF00_C0002G0063</name>
</gene>
<dbReference type="SUPFAM" id="SSF52540">
    <property type="entry name" value="P-loop containing nucleoside triphosphate hydrolases"/>
    <property type="match status" value="1"/>
</dbReference>
<dbReference type="InterPro" id="IPR003593">
    <property type="entry name" value="AAA+_ATPase"/>
</dbReference>
<dbReference type="AlphaFoldDB" id="A0A0G1X6G1"/>